<name>A0A5D3YP10_9BACT</name>
<dbReference type="EMBL" id="VNHY01000002">
    <property type="protein sequence ID" value="TYP93899.1"/>
    <property type="molecule type" value="Genomic_DNA"/>
</dbReference>
<dbReference type="PANTHER" id="PTHR20858">
    <property type="entry name" value="PHOSPHOMETHYLPYRIMIDINE KINASE"/>
    <property type="match status" value="1"/>
</dbReference>
<evidence type="ECO:0000256" key="6">
    <source>
        <dbReference type="ARBA" id="ARBA00022840"/>
    </source>
</evidence>
<dbReference type="GO" id="GO:0008902">
    <property type="term" value="F:hydroxymethylpyrimidine kinase activity"/>
    <property type="evidence" value="ECO:0007669"/>
    <property type="project" value="UniProtKB-EC"/>
</dbReference>
<feature type="domain" description="Pyridoxamine kinase/Phosphomethylpyrimidine kinase" evidence="7">
    <location>
        <begin position="19"/>
        <end position="267"/>
    </location>
</feature>
<dbReference type="GO" id="GO:0008972">
    <property type="term" value="F:phosphomethylpyrimidine kinase activity"/>
    <property type="evidence" value="ECO:0007669"/>
    <property type="project" value="InterPro"/>
</dbReference>
<evidence type="ECO:0000256" key="3">
    <source>
        <dbReference type="ARBA" id="ARBA00022679"/>
    </source>
</evidence>
<dbReference type="FunFam" id="3.40.1190.20:FF:000003">
    <property type="entry name" value="Phosphomethylpyrimidine kinase ThiD"/>
    <property type="match status" value="1"/>
</dbReference>
<dbReference type="PANTHER" id="PTHR20858:SF17">
    <property type="entry name" value="HYDROXYMETHYLPYRIMIDINE_PHOSPHOMETHYLPYRIMIDINE KINASE THI20-RELATED"/>
    <property type="match status" value="1"/>
</dbReference>
<dbReference type="Proteomes" id="UP000324595">
    <property type="component" value="Unassembled WGS sequence"/>
</dbReference>
<dbReference type="AlphaFoldDB" id="A0A5D3YP10"/>
<sequence>MQNNSKRSYDSVLTIATSDSGGGAGVQADLKTISALGCYGMSAFAALTAQNTQEVRAIHEVPPQFLKDQIDVVIEDFEVDAVKIGMLFTGPLMEVVADRIKKHDLKNIVLDPVMVAQSGAQLIQDEAIEVIREELFPLVDLITPNIPEAKRLLGRDINGDESMKQAAQNLLETGTGGVLLKGGHFEEDESIDYLSIASKDPELHQFNAKRIETNNTHGTGCTLSSAIAAYLAKGYPMPKAVEQAKLYITQAISAGSQYNMGGGSGPLHHFHQFWI</sequence>
<dbReference type="Pfam" id="PF08543">
    <property type="entry name" value="Phos_pyr_kin"/>
    <property type="match status" value="1"/>
</dbReference>
<dbReference type="GO" id="GO:0009228">
    <property type="term" value="P:thiamine biosynthetic process"/>
    <property type="evidence" value="ECO:0007669"/>
    <property type="project" value="InterPro"/>
</dbReference>
<keyword evidence="6" id="KW-0067">ATP-binding</keyword>
<comment type="caution">
    <text evidence="8">The sequence shown here is derived from an EMBL/GenBank/DDBJ whole genome shotgun (WGS) entry which is preliminary data.</text>
</comment>
<evidence type="ECO:0000256" key="1">
    <source>
        <dbReference type="ARBA" id="ARBA00004948"/>
    </source>
</evidence>
<evidence type="ECO:0000313" key="9">
    <source>
        <dbReference type="Proteomes" id="UP000324595"/>
    </source>
</evidence>
<keyword evidence="5 8" id="KW-0418">Kinase</keyword>
<dbReference type="GO" id="GO:0005829">
    <property type="term" value="C:cytosol"/>
    <property type="evidence" value="ECO:0007669"/>
    <property type="project" value="TreeGrafter"/>
</dbReference>
<dbReference type="GO" id="GO:0005524">
    <property type="term" value="F:ATP binding"/>
    <property type="evidence" value="ECO:0007669"/>
    <property type="project" value="UniProtKB-KW"/>
</dbReference>
<dbReference type="OrthoDB" id="9810880at2"/>
<keyword evidence="9" id="KW-1185">Reference proteome</keyword>
<proteinExistence type="predicted"/>
<accession>A0A5D3YP10</accession>
<gene>
    <name evidence="8" type="ORF">LX73_1615</name>
</gene>
<dbReference type="InterPro" id="IPR004399">
    <property type="entry name" value="HMP/HMP-P_kinase_dom"/>
</dbReference>
<dbReference type="RefSeq" id="WP_148898940.1">
    <property type="nucleotide sequence ID" value="NZ_VNHY01000002.1"/>
</dbReference>
<keyword evidence="4" id="KW-0547">Nucleotide-binding</keyword>
<dbReference type="SUPFAM" id="SSF53613">
    <property type="entry name" value="Ribokinase-like"/>
    <property type="match status" value="1"/>
</dbReference>
<evidence type="ECO:0000259" key="7">
    <source>
        <dbReference type="Pfam" id="PF08543"/>
    </source>
</evidence>
<evidence type="ECO:0000256" key="2">
    <source>
        <dbReference type="ARBA" id="ARBA00012135"/>
    </source>
</evidence>
<dbReference type="Gene3D" id="3.40.1190.20">
    <property type="match status" value="1"/>
</dbReference>
<comment type="pathway">
    <text evidence="1">Cofactor biosynthesis; thiamine diphosphate biosynthesis.</text>
</comment>
<protein>
    <recommendedName>
        <fullName evidence="2">hydroxymethylpyrimidine kinase</fullName>
        <ecNumber evidence="2">2.7.1.49</ecNumber>
    </recommendedName>
</protein>
<dbReference type="EC" id="2.7.1.49" evidence="2"/>
<reference evidence="8 9" key="1">
    <citation type="submission" date="2019-07" db="EMBL/GenBank/DDBJ databases">
        <title>Genomic Encyclopedia of Archaeal and Bacterial Type Strains, Phase II (KMG-II): from individual species to whole genera.</title>
        <authorList>
            <person name="Goeker M."/>
        </authorList>
    </citation>
    <scope>NUCLEOTIDE SEQUENCE [LARGE SCALE GENOMIC DNA]</scope>
    <source>
        <strain evidence="8 9">DSM 21935</strain>
    </source>
</reference>
<organism evidence="8 9">
    <name type="scientific">Fodinibius salinus</name>
    <dbReference type="NCBI Taxonomy" id="860790"/>
    <lineage>
        <taxon>Bacteria</taxon>
        <taxon>Pseudomonadati</taxon>
        <taxon>Balneolota</taxon>
        <taxon>Balneolia</taxon>
        <taxon>Balneolales</taxon>
        <taxon>Balneolaceae</taxon>
        <taxon>Fodinibius</taxon>
    </lineage>
</organism>
<dbReference type="InterPro" id="IPR029056">
    <property type="entry name" value="Ribokinase-like"/>
</dbReference>
<evidence type="ECO:0000313" key="8">
    <source>
        <dbReference type="EMBL" id="TYP93899.1"/>
    </source>
</evidence>
<keyword evidence="3" id="KW-0808">Transferase</keyword>
<evidence type="ECO:0000256" key="4">
    <source>
        <dbReference type="ARBA" id="ARBA00022741"/>
    </source>
</evidence>
<evidence type="ECO:0000256" key="5">
    <source>
        <dbReference type="ARBA" id="ARBA00022777"/>
    </source>
</evidence>
<dbReference type="InterPro" id="IPR013749">
    <property type="entry name" value="PM/HMP-P_kinase-1"/>
</dbReference>
<dbReference type="CDD" id="cd01169">
    <property type="entry name" value="HMPP_kinase"/>
    <property type="match status" value="1"/>
</dbReference>
<dbReference type="NCBIfam" id="TIGR00097">
    <property type="entry name" value="HMP-P_kinase"/>
    <property type="match status" value="1"/>
</dbReference>